<sequence length="413" mass="44370">MSASSFGSRQVRALQRWVMGRARRSRFFPVTIPDRLGQDDELAGTSLPHRVVVFFPDTLESLYQLRPWVPALEALDRVARTVVVCQDSRTARAVREASSLDVLTIARYGRMDDLLARSDVRVALYVNHSPRNFENLRFTSLTHVYLGHGESDKGVSASNQVKAYDFCFVAGRAAVERLVAHVPRYDAEARCVIVGQPQLDSSGLLTLPQRTPGERTAVLYAPTWEGAQPSVAYSSVLSHGVRLVRALLDDGRYDVLYRPHPLTGVTSAEYGAADAEIRALVTGAGGAHRVDTSPDLAAAFARADVLVCDVSGVALNWLPTGRPFLVARPGGDAVVPEPAPILAPERMLDADEDAATAVARALAESDDDAARALVEHYLSDVTPGRATARFVAAAAALVAGLDPRSDAPAGEPG</sequence>
<name>A0ABR9DP95_9MICO</name>
<evidence type="ECO:0000313" key="1">
    <source>
        <dbReference type="EMBL" id="MBD9698943.1"/>
    </source>
</evidence>
<protein>
    <submittedName>
        <fullName evidence="1">CDP-glycerol glycerophosphotransferase family protein</fullName>
    </submittedName>
</protein>
<keyword evidence="2" id="KW-1185">Reference proteome</keyword>
<dbReference type="InterPro" id="IPR007554">
    <property type="entry name" value="Glycerophosphate_synth"/>
</dbReference>
<comment type="caution">
    <text evidence="1">The sequence shown here is derived from an EMBL/GenBank/DDBJ whole genome shotgun (WGS) entry which is preliminary data.</text>
</comment>
<evidence type="ECO:0000313" key="2">
    <source>
        <dbReference type="Proteomes" id="UP000642107"/>
    </source>
</evidence>
<dbReference type="Gene3D" id="3.40.50.12580">
    <property type="match status" value="1"/>
</dbReference>
<dbReference type="RefSeq" id="WP_192278613.1">
    <property type="nucleotide sequence ID" value="NZ_JACZDF010000002.1"/>
</dbReference>
<accession>A0ABR9DP95</accession>
<dbReference type="Pfam" id="PF04464">
    <property type="entry name" value="Glyphos_transf"/>
    <property type="match status" value="1"/>
</dbReference>
<dbReference type="InterPro" id="IPR043148">
    <property type="entry name" value="TagF_C"/>
</dbReference>
<organism evidence="1 2">
    <name type="scientific">Flavimobilis rhizosphaerae</name>
    <dbReference type="NCBI Taxonomy" id="2775421"/>
    <lineage>
        <taxon>Bacteria</taxon>
        <taxon>Bacillati</taxon>
        <taxon>Actinomycetota</taxon>
        <taxon>Actinomycetes</taxon>
        <taxon>Micrococcales</taxon>
        <taxon>Jonesiaceae</taxon>
        <taxon>Flavimobilis</taxon>
    </lineage>
</organism>
<dbReference type="Proteomes" id="UP000642107">
    <property type="component" value="Unassembled WGS sequence"/>
</dbReference>
<gene>
    <name evidence="1" type="ORF">IGS67_05465</name>
</gene>
<reference evidence="1 2" key="1">
    <citation type="submission" date="2020-09" db="EMBL/GenBank/DDBJ databases">
        <title>Flavimobilis rhizosphaerae sp. nov., isolated from rhizosphere soil of Spartina alterniflora.</title>
        <authorList>
            <person name="Hanqin C."/>
        </authorList>
    </citation>
    <scope>NUCLEOTIDE SEQUENCE [LARGE SCALE GENOMIC DNA]</scope>
    <source>
        <strain evidence="1 2">GY 10621</strain>
    </source>
</reference>
<proteinExistence type="predicted"/>
<dbReference type="EMBL" id="JACZDF010000002">
    <property type="protein sequence ID" value="MBD9698943.1"/>
    <property type="molecule type" value="Genomic_DNA"/>
</dbReference>